<evidence type="ECO:0000256" key="6">
    <source>
        <dbReference type="ARBA" id="ARBA00022660"/>
    </source>
</evidence>
<evidence type="ECO:0000259" key="18">
    <source>
        <dbReference type="Pfam" id="PF01059"/>
    </source>
</evidence>
<keyword evidence="7 16" id="KW-0812">Transmembrane</keyword>
<dbReference type="EC" id="7.1.1.2" evidence="3 16"/>
<keyword evidence="5 16" id="KW-0813">Transport</keyword>
<dbReference type="GO" id="GO:0042773">
    <property type="term" value="P:ATP synthesis coupled electron transport"/>
    <property type="evidence" value="ECO:0007669"/>
    <property type="project" value="InterPro"/>
</dbReference>
<dbReference type="Pfam" id="PF00361">
    <property type="entry name" value="Proton_antipo_M"/>
    <property type="match status" value="1"/>
</dbReference>
<evidence type="ECO:0000256" key="16">
    <source>
        <dbReference type="RuleBase" id="RU003297"/>
    </source>
</evidence>
<feature type="transmembrane region" description="Helical" evidence="16">
    <location>
        <begin position="86"/>
        <end position="106"/>
    </location>
</feature>
<feature type="transmembrane region" description="Helical" evidence="16">
    <location>
        <begin position="428"/>
        <end position="448"/>
    </location>
</feature>
<feature type="transmembrane region" description="Helical" evidence="16">
    <location>
        <begin position="112"/>
        <end position="132"/>
    </location>
</feature>
<accession>A0AA50QA67</accession>
<comment type="function">
    <text evidence="16">Core subunit of the mitochondrial membrane respiratory chain NADH dehydrogenase (Complex I) which catalyzes electron transfer from NADH through the respiratory chain, using ubiquinone as an electron acceptor. Essential for the catalytic activity and assembly of complex I.</text>
</comment>
<feature type="transmembrane region" description="Helical" evidence="16">
    <location>
        <begin position="389"/>
        <end position="408"/>
    </location>
</feature>
<sequence>MMGIIFSLLGLMFLNHLLVWELRFWVVMMLSFLSLKYLSVDVWGLITMHHFYCDSMSGILIVLTLWITGLMLLASYKSVKFFNNKSFLFSLVVVTLCMVVVTYFLLINTIYFYIFFEISLIPTFMLIVGWGYQPERLQAGLYMMLYTIVASLPLLVSLISLGASYLTFNMLLASYINHSEVLYNVSLFLFAGVMSAFLVKLPMFSVHLWLPKAHVEAPIAGSMILAGVLLKLGGYGVLRMMMIYFLNEVEVSSILMIICLWGGIITAIICVGQSDIKSLIAYSSVGHMGVMLAGSMSKFSWGWEGAMLMMVSHGFCSSGLFCLANLMYEKLKSRSLFLCGGMINVNSIMSLWWFLFCIANMGAPPYVNLISEIMLFCAIYLYSSWFISVILIMVFMGGLYNLMMFISTQHGGVMNFLNSSMSNSCSEHLLMLLHFYPMLFFILNVNYLSKIMLV</sequence>
<feature type="domain" description="NADH:ubiquinone oxidoreductase chain 4 N-terminal" evidence="18">
    <location>
        <begin position="1"/>
        <end position="99"/>
    </location>
</feature>
<dbReference type="GO" id="GO:0003954">
    <property type="term" value="F:NADH dehydrogenase activity"/>
    <property type="evidence" value="ECO:0007669"/>
    <property type="project" value="TreeGrafter"/>
</dbReference>
<dbReference type="GO" id="GO:0015990">
    <property type="term" value="P:electron transport coupled proton transport"/>
    <property type="evidence" value="ECO:0007669"/>
    <property type="project" value="TreeGrafter"/>
</dbReference>
<feature type="transmembrane region" description="Helical" evidence="16">
    <location>
        <begin position="366"/>
        <end position="382"/>
    </location>
</feature>
<dbReference type="GO" id="GO:0031966">
    <property type="term" value="C:mitochondrial membrane"/>
    <property type="evidence" value="ECO:0007669"/>
    <property type="project" value="UniProtKB-SubCell"/>
</dbReference>
<comment type="similarity">
    <text evidence="2 16">Belongs to the complex I subunit 4 family.</text>
</comment>
<evidence type="ECO:0000256" key="14">
    <source>
        <dbReference type="ARBA" id="ARBA00023136"/>
    </source>
</evidence>
<evidence type="ECO:0000259" key="17">
    <source>
        <dbReference type="Pfam" id="PF00361"/>
    </source>
</evidence>
<keyword evidence="8" id="KW-1278">Translocase</keyword>
<protein>
    <recommendedName>
        <fullName evidence="4 16">NADH-ubiquinone oxidoreductase chain 4</fullName>
        <ecNumber evidence="3 16">7.1.1.2</ecNumber>
    </recommendedName>
</protein>
<evidence type="ECO:0000256" key="10">
    <source>
        <dbReference type="ARBA" id="ARBA00022989"/>
    </source>
</evidence>
<feature type="transmembrane region" description="Helical" evidence="16">
    <location>
        <begin position="144"/>
        <end position="168"/>
    </location>
</feature>
<gene>
    <name evidence="19" type="primary">nad4</name>
</gene>
<feature type="transmembrane region" description="Helical" evidence="16">
    <location>
        <begin position="55"/>
        <end position="74"/>
    </location>
</feature>
<reference evidence="19" key="2">
    <citation type="submission" date="2023-05" db="EMBL/GenBank/DDBJ databases">
        <authorList>
            <person name="Fernandez-Alvarez F.A."/>
            <person name="Sanchez G."/>
            <person name="Deville D."/>
            <person name="Taite M."/>
            <person name="Villanueva R."/>
            <person name="Allcock A.L."/>
        </authorList>
    </citation>
    <scope>NUCLEOTIDE SEQUENCE</scope>
    <source>
        <strain evidence="19">CEP324</strain>
    </source>
</reference>
<name>A0AA50QA67_9MOLL</name>
<dbReference type="EMBL" id="OQ942690">
    <property type="protein sequence ID" value="WMC21003.1"/>
    <property type="molecule type" value="Genomic_DNA"/>
</dbReference>
<keyword evidence="11 16" id="KW-0520">NAD</keyword>
<evidence type="ECO:0000256" key="8">
    <source>
        <dbReference type="ARBA" id="ARBA00022967"/>
    </source>
</evidence>
<dbReference type="PRINTS" id="PR01437">
    <property type="entry name" value="NUOXDRDTASE4"/>
</dbReference>
<comment type="catalytic activity">
    <reaction evidence="15 16">
        <text>a ubiquinone + NADH + 5 H(+)(in) = a ubiquinol + NAD(+) + 4 H(+)(out)</text>
        <dbReference type="Rhea" id="RHEA:29091"/>
        <dbReference type="Rhea" id="RHEA-COMP:9565"/>
        <dbReference type="Rhea" id="RHEA-COMP:9566"/>
        <dbReference type="ChEBI" id="CHEBI:15378"/>
        <dbReference type="ChEBI" id="CHEBI:16389"/>
        <dbReference type="ChEBI" id="CHEBI:17976"/>
        <dbReference type="ChEBI" id="CHEBI:57540"/>
        <dbReference type="ChEBI" id="CHEBI:57945"/>
        <dbReference type="EC" id="7.1.1.2"/>
    </reaction>
</comment>
<keyword evidence="14 16" id="KW-0472">Membrane</keyword>
<geneLocation type="mitochondrion" evidence="19"/>
<evidence type="ECO:0000256" key="5">
    <source>
        <dbReference type="ARBA" id="ARBA00022448"/>
    </source>
</evidence>
<evidence type="ECO:0000256" key="12">
    <source>
        <dbReference type="ARBA" id="ARBA00023075"/>
    </source>
</evidence>
<keyword evidence="9 16" id="KW-0249">Electron transport</keyword>
<feature type="transmembrane region" description="Helical" evidence="16">
    <location>
        <begin position="335"/>
        <end position="354"/>
    </location>
</feature>
<comment type="subcellular location">
    <subcellularLocation>
        <location evidence="1 16">Mitochondrion membrane</location>
        <topology evidence="1 16">Multi-pass membrane protein</topology>
    </subcellularLocation>
</comment>
<organism evidence="19">
    <name type="scientific">Abraliopsis sp. 2 FFA-2023</name>
    <dbReference type="NCBI Taxonomy" id="3039171"/>
    <lineage>
        <taxon>Eukaryota</taxon>
        <taxon>Metazoa</taxon>
        <taxon>Spiralia</taxon>
        <taxon>Lophotrochozoa</taxon>
        <taxon>Mollusca</taxon>
        <taxon>Cephalopoda</taxon>
        <taxon>Coleoidea</taxon>
        <taxon>Decapodiformes</taxon>
        <taxon>Oegopsida</taxon>
        <taxon>Enoploteuthidae</taxon>
        <taxon>Abraliopsis</taxon>
    </lineage>
</organism>
<dbReference type="InterPro" id="IPR001750">
    <property type="entry name" value="ND/Mrp_TM"/>
</dbReference>
<evidence type="ECO:0000313" key="19">
    <source>
        <dbReference type="EMBL" id="WMC21003.1"/>
    </source>
</evidence>
<proteinExistence type="inferred from homology"/>
<feature type="transmembrane region" description="Helical" evidence="16">
    <location>
        <begin position="222"/>
        <end position="245"/>
    </location>
</feature>
<evidence type="ECO:0000256" key="9">
    <source>
        <dbReference type="ARBA" id="ARBA00022982"/>
    </source>
</evidence>
<feature type="transmembrane region" description="Helical" evidence="16">
    <location>
        <begin position="251"/>
        <end position="272"/>
    </location>
</feature>
<evidence type="ECO:0000256" key="1">
    <source>
        <dbReference type="ARBA" id="ARBA00004225"/>
    </source>
</evidence>
<dbReference type="InterPro" id="IPR003918">
    <property type="entry name" value="NADH_UbQ_OxRdtase"/>
</dbReference>
<feature type="transmembrane region" description="Helical" evidence="16">
    <location>
        <begin position="12"/>
        <end position="35"/>
    </location>
</feature>
<dbReference type="Pfam" id="PF01059">
    <property type="entry name" value="Oxidored_q5_N"/>
    <property type="match status" value="1"/>
</dbReference>
<evidence type="ECO:0000256" key="4">
    <source>
        <dbReference type="ARBA" id="ARBA00021006"/>
    </source>
</evidence>
<feature type="transmembrane region" description="Helical" evidence="16">
    <location>
        <begin position="188"/>
        <end position="210"/>
    </location>
</feature>
<keyword evidence="12 16" id="KW-0830">Ubiquinone</keyword>
<dbReference type="GO" id="GO:0008137">
    <property type="term" value="F:NADH dehydrogenase (ubiquinone) activity"/>
    <property type="evidence" value="ECO:0007669"/>
    <property type="project" value="UniProtKB-UniRule"/>
</dbReference>
<dbReference type="PANTHER" id="PTHR43507">
    <property type="entry name" value="NADH-UBIQUINONE OXIDOREDUCTASE CHAIN 4"/>
    <property type="match status" value="1"/>
</dbReference>
<keyword evidence="13 16" id="KW-0496">Mitochondrion</keyword>
<evidence type="ECO:0000256" key="15">
    <source>
        <dbReference type="ARBA" id="ARBA00049551"/>
    </source>
</evidence>
<keyword evidence="10 16" id="KW-1133">Transmembrane helix</keyword>
<evidence type="ECO:0000256" key="2">
    <source>
        <dbReference type="ARBA" id="ARBA00009025"/>
    </source>
</evidence>
<evidence type="ECO:0000256" key="11">
    <source>
        <dbReference type="ARBA" id="ARBA00023027"/>
    </source>
</evidence>
<dbReference type="GO" id="GO:0048039">
    <property type="term" value="F:ubiquinone binding"/>
    <property type="evidence" value="ECO:0007669"/>
    <property type="project" value="TreeGrafter"/>
</dbReference>
<evidence type="ECO:0000256" key="7">
    <source>
        <dbReference type="ARBA" id="ARBA00022692"/>
    </source>
</evidence>
<reference evidence="19" key="1">
    <citation type="journal article" date="2023" name="Integr. Comp. Biol.">
        <title>Atlantic Oceanic Squids in The 'Grey Speciation Zone'.</title>
        <authorList>
            <person name="Fernandez-Alvarez F."/>
            <person name="Sanchez G."/>
            <person name="Deville D."/>
            <person name="Taite M."/>
            <person name="Villanueva R."/>
            <person name="Allcock A.L."/>
        </authorList>
    </citation>
    <scope>NUCLEOTIDE SEQUENCE</scope>
    <source>
        <strain evidence="19">CEP324</strain>
    </source>
</reference>
<feature type="transmembrane region" description="Helical" evidence="16">
    <location>
        <begin position="307"/>
        <end position="328"/>
    </location>
</feature>
<feature type="domain" description="NADH:quinone oxidoreductase/Mrp antiporter transmembrane" evidence="17">
    <location>
        <begin position="109"/>
        <end position="395"/>
    </location>
</feature>
<dbReference type="InterPro" id="IPR000260">
    <property type="entry name" value="NADH4_N"/>
</dbReference>
<keyword evidence="6 16" id="KW-0679">Respiratory chain</keyword>
<evidence type="ECO:0000256" key="13">
    <source>
        <dbReference type="ARBA" id="ARBA00023128"/>
    </source>
</evidence>
<evidence type="ECO:0000256" key="3">
    <source>
        <dbReference type="ARBA" id="ARBA00012944"/>
    </source>
</evidence>
<dbReference type="PANTHER" id="PTHR43507:SF20">
    <property type="entry name" value="NADH-UBIQUINONE OXIDOREDUCTASE CHAIN 4"/>
    <property type="match status" value="1"/>
</dbReference>
<dbReference type="AlphaFoldDB" id="A0AA50QA67"/>